<reference evidence="2 3" key="1">
    <citation type="submission" date="2017-03" db="EMBL/GenBank/DDBJ databases">
        <title>An alternative strategy for trypanosome survival in the mammalian bloodstream revealed through genome and transcriptome analysis of the ubiquitous bovine parasite Trypanosoma (Megatrypanum) theileri.</title>
        <authorList>
            <person name="Kelly S."/>
            <person name="Ivens A."/>
            <person name="Mott A."/>
            <person name="O'Neill E."/>
            <person name="Emms D."/>
            <person name="Macleod O."/>
            <person name="Voorheis P."/>
            <person name="Matthews J."/>
            <person name="Matthews K."/>
            <person name="Carrington M."/>
        </authorList>
    </citation>
    <scope>NUCLEOTIDE SEQUENCE [LARGE SCALE GENOMIC DNA]</scope>
    <source>
        <strain evidence="2">Edinburgh</strain>
    </source>
</reference>
<dbReference type="RefSeq" id="XP_028887206.1">
    <property type="nucleotide sequence ID" value="XM_029021784.1"/>
</dbReference>
<organism evidence="2 3">
    <name type="scientific">Trypanosoma theileri</name>
    <dbReference type="NCBI Taxonomy" id="67003"/>
    <lineage>
        <taxon>Eukaryota</taxon>
        <taxon>Discoba</taxon>
        <taxon>Euglenozoa</taxon>
        <taxon>Kinetoplastea</taxon>
        <taxon>Metakinetoplastina</taxon>
        <taxon>Trypanosomatida</taxon>
        <taxon>Trypanosomatidae</taxon>
        <taxon>Trypanosoma</taxon>
    </lineage>
</organism>
<dbReference type="AlphaFoldDB" id="A0A1X0P9K8"/>
<evidence type="ECO:0000256" key="1">
    <source>
        <dbReference type="SAM" id="MobiDB-lite"/>
    </source>
</evidence>
<dbReference type="GeneID" id="39981564"/>
<protein>
    <submittedName>
        <fullName evidence="2">MP24 protein</fullName>
    </submittedName>
</protein>
<comment type="caution">
    <text evidence="2">The sequence shown here is derived from an EMBL/GenBank/DDBJ whole genome shotgun (WGS) entry which is preliminary data.</text>
</comment>
<proteinExistence type="predicted"/>
<dbReference type="OrthoDB" id="244918at2759"/>
<gene>
    <name evidence="2" type="ORF">TM35_000024660</name>
</gene>
<feature type="compositionally biased region" description="Low complexity" evidence="1">
    <location>
        <begin position="71"/>
        <end position="89"/>
    </location>
</feature>
<evidence type="ECO:0000313" key="2">
    <source>
        <dbReference type="EMBL" id="ORC93140.1"/>
    </source>
</evidence>
<evidence type="ECO:0000313" key="3">
    <source>
        <dbReference type="Proteomes" id="UP000192257"/>
    </source>
</evidence>
<sequence length="250" mass="26438">MFLRATSPLLDKTICTLRDAVGVACAAGLLGGTLTKTATPGASLSESESEDPHHVFASFSVADPLGTRQPSSVSGSRSNKSNGNHNNSSCIHNEVGDRIRFASYCVEGPSVAVSSAAASIAHIEGVVRRVDFGHAVGAEGRPLLQFVLDVVEAPPGQLEENDDDKKTKRKAREGAMVLPLAVWWRAAGVEGSTGAEEAARRLVGRRVVASGRLRVEERYEVSSRTTHKVPVLMLPPTPTFETSALAVLAD</sequence>
<accession>A0A1X0P9K8</accession>
<dbReference type="EMBL" id="NBCO01000002">
    <property type="protein sequence ID" value="ORC93140.1"/>
    <property type="molecule type" value="Genomic_DNA"/>
</dbReference>
<feature type="region of interest" description="Disordered" evidence="1">
    <location>
        <begin position="64"/>
        <end position="89"/>
    </location>
</feature>
<keyword evidence="3" id="KW-1185">Reference proteome</keyword>
<dbReference type="VEuPathDB" id="TriTrypDB:TM35_000024660"/>
<dbReference type="Proteomes" id="UP000192257">
    <property type="component" value="Unassembled WGS sequence"/>
</dbReference>
<name>A0A1X0P9K8_9TRYP</name>